<dbReference type="Pfam" id="PF13843">
    <property type="entry name" value="DDE_Tnp_1_7"/>
    <property type="match status" value="1"/>
</dbReference>
<keyword evidence="3" id="KW-1185">Reference proteome</keyword>
<comment type="caution">
    <text evidence="2">The sequence shown here is derived from an EMBL/GenBank/DDBJ whole genome shotgun (WGS) entry which is preliminary data.</text>
</comment>
<dbReference type="Proteomes" id="UP001159363">
    <property type="component" value="Chromosome 11"/>
</dbReference>
<dbReference type="InterPro" id="IPR029526">
    <property type="entry name" value="PGBD"/>
</dbReference>
<evidence type="ECO:0000313" key="2">
    <source>
        <dbReference type="EMBL" id="KAJ8871580.1"/>
    </source>
</evidence>
<accession>A0ABQ9GHT8</accession>
<evidence type="ECO:0000313" key="3">
    <source>
        <dbReference type="Proteomes" id="UP001159363"/>
    </source>
</evidence>
<gene>
    <name evidence="2" type="ORF">PR048_027906</name>
</gene>
<dbReference type="PANTHER" id="PTHR46599">
    <property type="entry name" value="PIGGYBAC TRANSPOSABLE ELEMENT-DERIVED PROTEIN 4"/>
    <property type="match status" value="1"/>
</dbReference>
<evidence type="ECO:0000259" key="1">
    <source>
        <dbReference type="Pfam" id="PF13843"/>
    </source>
</evidence>
<organism evidence="2 3">
    <name type="scientific">Dryococelus australis</name>
    <dbReference type="NCBI Taxonomy" id="614101"/>
    <lineage>
        <taxon>Eukaryota</taxon>
        <taxon>Metazoa</taxon>
        <taxon>Ecdysozoa</taxon>
        <taxon>Arthropoda</taxon>
        <taxon>Hexapoda</taxon>
        <taxon>Insecta</taxon>
        <taxon>Pterygota</taxon>
        <taxon>Neoptera</taxon>
        <taxon>Polyneoptera</taxon>
        <taxon>Phasmatodea</taxon>
        <taxon>Verophasmatodea</taxon>
        <taxon>Anareolatae</taxon>
        <taxon>Phasmatidae</taxon>
        <taxon>Eurycanthinae</taxon>
        <taxon>Dryococelus</taxon>
    </lineage>
</organism>
<reference evidence="2 3" key="1">
    <citation type="submission" date="2023-02" db="EMBL/GenBank/DDBJ databases">
        <title>LHISI_Scaffold_Assembly.</title>
        <authorList>
            <person name="Stuart O.P."/>
            <person name="Cleave R."/>
            <person name="Magrath M.J.L."/>
            <person name="Mikheyev A.S."/>
        </authorList>
    </citation>
    <scope>NUCLEOTIDE SEQUENCE [LARGE SCALE GENOMIC DNA]</scope>
    <source>
        <strain evidence="2">Daus_M_001</strain>
        <tissue evidence="2">Leg muscle</tissue>
    </source>
</reference>
<feature type="domain" description="PiggyBac transposable element-derived protein" evidence="1">
    <location>
        <begin position="13"/>
        <end position="157"/>
    </location>
</feature>
<proteinExistence type="predicted"/>
<name>A0ABQ9GHT8_9NEOP</name>
<protein>
    <recommendedName>
        <fullName evidence="1">PiggyBac transposable element-derived protein domain-containing protein</fullName>
    </recommendedName>
</protein>
<dbReference type="PANTHER" id="PTHR46599:SF3">
    <property type="entry name" value="PIGGYBAC TRANSPOSABLE ELEMENT-DERIVED PROTEIN 4"/>
    <property type="match status" value="1"/>
</dbReference>
<dbReference type="EMBL" id="JARBHB010000012">
    <property type="protein sequence ID" value="KAJ8871580.1"/>
    <property type="molecule type" value="Genomic_DNA"/>
</dbReference>
<sequence>MTIKFGKKGDNVERQLGERVVKTFVHDMHRRNHRVNFENYFTSTSLLEDLKVKQIYACGTVNSTTKNLPRLKEDKNMKCEDYDWATSDTGLSIMKWKDKRSVHLLLNFHDPENVVEVRRKENDGTQVKVPCPKALDDYNSNMNCVDKFDQMKRTYEID</sequence>